<evidence type="ECO:0000256" key="4">
    <source>
        <dbReference type="ARBA" id="ARBA00022475"/>
    </source>
</evidence>
<feature type="transmembrane region" description="Helical" evidence="9">
    <location>
        <begin position="359"/>
        <end position="378"/>
    </location>
</feature>
<evidence type="ECO:0000256" key="6">
    <source>
        <dbReference type="ARBA" id="ARBA00022989"/>
    </source>
</evidence>
<dbReference type="Gene3D" id="1.20.1720.10">
    <property type="entry name" value="Multidrug resistance protein D"/>
    <property type="match status" value="1"/>
</dbReference>
<comment type="subcellular location">
    <subcellularLocation>
        <location evidence="1">Cell membrane</location>
        <topology evidence="1">Multi-pass membrane protein</topology>
    </subcellularLocation>
</comment>
<protein>
    <submittedName>
        <fullName evidence="11">Bcr/CflA family efflux MFS transporter</fullName>
    </submittedName>
</protein>
<comment type="similarity">
    <text evidence="2">Belongs to the major facilitator superfamily. Bcr/CmlA family.</text>
</comment>
<feature type="transmembrane region" description="Helical" evidence="9">
    <location>
        <begin position="187"/>
        <end position="209"/>
    </location>
</feature>
<dbReference type="InterPro" id="IPR020846">
    <property type="entry name" value="MFS_dom"/>
</dbReference>
<dbReference type="GO" id="GO:1990961">
    <property type="term" value="P:xenobiotic detoxification by transmembrane export across the plasma membrane"/>
    <property type="evidence" value="ECO:0007669"/>
    <property type="project" value="InterPro"/>
</dbReference>
<evidence type="ECO:0000256" key="1">
    <source>
        <dbReference type="ARBA" id="ARBA00004651"/>
    </source>
</evidence>
<keyword evidence="7 9" id="KW-0472">Membrane</keyword>
<feature type="transmembrane region" description="Helical" evidence="9">
    <location>
        <begin position="491"/>
        <end position="513"/>
    </location>
</feature>
<dbReference type="GO" id="GO:0042910">
    <property type="term" value="F:xenobiotic transmembrane transporter activity"/>
    <property type="evidence" value="ECO:0007669"/>
    <property type="project" value="InterPro"/>
</dbReference>
<feature type="transmembrane region" description="Helical" evidence="9">
    <location>
        <begin position="310"/>
        <end position="331"/>
    </location>
</feature>
<evidence type="ECO:0000256" key="9">
    <source>
        <dbReference type="SAM" id="Phobius"/>
    </source>
</evidence>
<evidence type="ECO:0000256" key="8">
    <source>
        <dbReference type="SAM" id="MobiDB-lite"/>
    </source>
</evidence>
<feature type="transmembrane region" description="Helical" evidence="9">
    <location>
        <begin position="398"/>
        <end position="415"/>
    </location>
</feature>
<feature type="transmembrane region" description="Helical" evidence="9">
    <location>
        <begin position="284"/>
        <end position="304"/>
    </location>
</feature>
<dbReference type="GO" id="GO:0005886">
    <property type="term" value="C:plasma membrane"/>
    <property type="evidence" value="ECO:0007669"/>
    <property type="project" value="UniProtKB-SubCell"/>
</dbReference>
<dbReference type="EMBL" id="QZVS01000096">
    <property type="protein sequence ID" value="RJT85278.1"/>
    <property type="molecule type" value="Genomic_DNA"/>
</dbReference>
<dbReference type="InterPro" id="IPR004812">
    <property type="entry name" value="Efflux_drug-R_Bcr/CmlA"/>
</dbReference>
<feature type="transmembrane region" description="Helical" evidence="9">
    <location>
        <begin position="519"/>
        <end position="538"/>
    </location>
</feature>
<feature type="domain" description="Major facilitator superfamily (MFS) profile" evidence="10">
    <location>
        <begin position="153"/>
        <end position="542"/>
    </location>
</feature>
<feature type="transmembrane region" description="Helical" evidence="9">
    <location>
        <begin position="221"/>
        <end position="239"/>
    </location>
</feature>
<sequence>MRTRWRHPLPRSPRRPASPPGTPGTWRSPSSASPTSPNRGRPAVSAPTTGARPRPPGPVAGASSRAVAKWRSRTNLGRVPDRGNTTRPDTLTPVAALFLRSVSPPTLGGPASVVTEPLEDLANVTTAAIPVVSQAQLRSTARHPGDALSRGQRILYIVILGALTALGPFTIDLYLPAFPTLESELGVTAAAVQLTLTGTMIGFGFGQLIVGPWSDKVGRKLPLMLATGFHILACVGAAMSNDIVTLGIFRVLQGFGAAAGAVVAMAMVRDLFGGKPLVKMLSRLALVSGLAPVIAPVLGSQLLLVMNWRGIFWVLAAYGLLVIAAVFFWIVETLPADQRHTAGHNTLGQRYKAVLGDRVFVGVAIIGAMTFSGLFSYLSSSSFLFQQVYGFTPQEYGLLFAVNSLGIVTGVQLSSRLMHRYNVGPQWILSISTVVLVITSAAILLLDLGGAGLWGTLVPLWFFIAACGFTLPSVQVIALNGHGHEAGTAASLLGAANFGVAGVISPIVGVFGVDNSVPMAAVMGITALIAVASLWFIVRPRTVPALDH</sequence>
<feature type="region of interest" description="Disordered" evidence="8">
    <location>
        <begin position="1"/>
        <end position="89"/>
    </location>
</feature>
<keyword evidence="5 9" id="KW-0812">Transmembrane</keyword>
<keyword evidence="6 9" id="KW-1133">Transmembrane helix</keyword>
<feature type="transmembrane region" description="Helical" evidence="9">
    <location>
        <begin position="251"/>
        <end position="272"/>
    </location>
</feature>
<evidence type="ECO:0000313" key="12">
    <source>
        <dbReference type="Proteomes" id="UP000272015"/>
    </source>
</evidence>
<evidence type="ECO:0000256" key="7">
    <source>
        <dbReference type="ARBA" id="ARBA00023136"/>
    </source>
</evidence>
<proteinExistence type="inferred from homology"/>
<dbReference type="NCBIfam" id="TIGR00710">
    <property type="entry name" value="efflux_Bcr_CflA"/>
    <property type="match status" value="1"/>
</dbReference>
<reference evidence="11 12" key="1">
    <citation type="submission" date="2018-09" db="EMBL/GenBank/DDBJ databases">
        <title>Novel species of Cryobacterium.</title>
        <authorList>
            <person name="Liu Q."/>
            <person name="Xin Y.-H."/>
        </authorList>
    </citation>
    <scope>NUCLEOTIDE SEQUENCE [LARGE SCALE GENOMIC DNA]</scope>
    <source>
        <strain evidence="11 12">Hh39</strain>
    </source>
</reference>
<dbReference type="SUPFAM" id="SSF103473">
    <property type="entry name" value="MFS general substrate transporter"/>
    <property type="match status" value="1"/>
</dbReference>
<dbReference type="Proteomes" id="UP000272015">
    <property type="component" value="Unassembled WGS sequence"/>
</dbReference>
<comment type="caution">
    <text evidence="11">The sequence shown here is derived from an EMBL/GenBank/DDBJ whole genome shotgun (WGS) entry which is preliminary data.</text>
</comment>
<evidence type="ECO:0000259" key="10">
    <source>
        <dbReference type="PROSITE" id="PS50850"/>
    </source>
</evidence>
<evidence type="ECO:0000256" key="3">
    <source>
        <dbReference type="ARBA" id="ARBA00022448"/>
    </source>
</evidence>
<feature type="transmembrane region" description="Helical" evidence="9">
    <location>
        <begin position="154"/>
        <end position="175"/>
    </location>
</feature>
<evidence type="ECO:0000256" key="2">
    <source>
        <dbReference type="ARBA" id="ARBA00006236"/>
    </source>
</evidence>
<feature type="transmembrane region" description="Helical" evidence="9">
    <location>
        <begin position="458"/>
        <end position="479"/>
    </location>
</feature>
<evidence type="ECO:0000256" key="5">
    <source>
        <dbReference type="ARBA" id="ARBA00022692"/>
    </source>
</evidence>
<dbReference type="Pfam" id="PF07690">
    <property type="entry name" value="MFS_1"/>
    <property type="match status" value="1"/>
</dbReference>
<dbReference type="InterPro" id="IPR011701">
    <property type="entry name" value="MFS"/>
</dbReference>
<organism evidence="11 12">
    <name type="scientific">Cryobacterium melibiosiphilum</name>
    <dbReference type="NCBI Taxonomy" id="995039"/>
    <lineage>
        <taxon>Bacteria</taxon>
        <taxon>Bacillati</taxon>
        <taxon>Actinomycetota</taxon>
        <taxon>Actinomycetes</taxon>
        <taxon>Micrococcales</taxon>
        <taxon>Microbacteriaceae</taxon>
        <taxon>Cryobacterium</taxon>
    </lineage>
</organism>
<keyword evidence="12" id="KW-1185">Reference proteome</keyword>
<feature type="compositionally biased region" description="Basic residues" evidence="8">
    <location>
        <begin position="1"/>
        <end position="14"/>
    </location>
</feature>
<name>A0A3A5MB16_9MICO</name>
<feature type="compositionally biased region" description="Polar residues" evidence="8">
    <location>
        <begin position="25"/>
        <end position="38"/>
    </location>
</feature>
<dbReference type="CDD" id="cd17320">
    <property type="entry name" value="MFS_MdfA_MDR_like"/>
    <property type="match status" value="1"/>
</dbReference>
<dbReference type="OrthoDB" id="9814303at2"/>
<dbReference type="InterPro" id="IPR036259">
    <property type="entry name" value="MFS_trans_sf"/>
</dbReference>
<dbReference type="PANTHER" id="PTHR23502">
    <property type="entry name" value="MAJOR FACILITATOR SUPERFAMILY"/>
    <property type="match status" value="1"/>
</dbReference>
<accession>A0A3A5MB16</accession>
<dbReference type="PANTHER" id="PTHR23502:SF132">
    <property type="entry name" value="POLYAMINE TRANSPORTER 2-RELATED"/>
    <property type="match status" value="1"/>
</dbReference>
<dbReference type="PROSITE" id="PS00216">
    <property type="entry name" value="SUGAR_TRANSPORT_1"/>
    <property type="match status" value="1"/>
</dbReference>
<gene>
    <name evidence="11" type="ORF">D6T64_20445</name>
</gene>
<keyword evidence="3" id="KW-0813">Transport</keyword>
<dbReference type="InterPro" id="IPR005829">
    <property type="entry name" value="Sugar_transporter_CS"/>
</dbReference>
<dbReference type="PROSITE" id="PS50850">
    <property type="entry name" value="MFS"/>
    <property type="match status" value="1"/>
</dbReference>
<feature type="transmembrane region" description="Helical" evidence="9">
    <location>
        <begin position="427"/>
        <end position="446"/>
    </location>
</feature>
<dbReference type="AlphaFoldDB" id="A0A3A5MB16"/>
<keyword evidence="4" id="KW-1003">Cell membrane</keyword>
<evidence type="ECO:0000313" key="11">
    <source>
        <dbReference type="EMBL" id="RJT85278.1"/>
    </source>
</evidence>